<evidence type="ECO:0000256" key="7">
    <source>
        <dbReference type="ARBA" id="ARBA00023065"/>
    </source>
</evidence>
<dbReference type="Pfam" id="PF00060">
    <property type="entry name" value="Lig_chan"/>
    <property type="match status" value="1"/>
</dbReference>
<dbReference type="OMA" id="VWVGARI"/>
<evidence type="ECO:0000256" key="13">
    <source>
        <dbReference type="PIRNR" id="PIRNR037090"/>
    </source>
</evidence>
<comment type="function">
    <text evidence="13">Glutamate-gated receptor that probably acts as non-selective cation channel.</text>
</comment>
<keyword evidence="7 13" id="KW-0406">Ion transport</keyword>
<feature type="transmembrane region" description="Helical" evidence="15">
    <location>
        <begin position="630"/>
        <end position="648"/>
    </location>
</feature>
<keyword evidence="3 13" id="KW-0813">Transport</keyword>
<dbReference type="PIRSF" id="PIRSF037090">
    <property type="entry name" value="Iontro_Glu-like_rcpt_pln"/>
    <property type="match status" value="1"/>
</dbReference>
<keyword evidence="10" id="KW-0325">Glycoprotein</keyword>
<dbReference type="InterPro" id="IPR001320">
    <property type="entry name" value="Iontro_rcpt_C"/>
</dbReference>
<dbReference type="Pfam" id="PF10613">
    <property type="entry name" value="Lig_chan-Glu_bd"/>
    <property type="match status" value="1"/>
</dbReference>
<comment type="caution">
    <text evidence="18">The sequence shown here is derived from an EMBL/GenBank/DDBJ whole genome shotgun (WGS) entry which is preliminary data.</text>
</comment>
<dbReference type="GO" id="GO:0016020">
    <property type="term" value="C:membrane"/>
    <property type="evidence" value="ECO:0007669"/>
    <property type="project" value="UniProtKB-SubCell"/>
</dbReference>
<comment type="subcellular location">
    <subcellularLocation>
        <location evidence="1">Membrane</location>
        <topology evidence="1">Multi-pass membrane protein</topology>
    </subcellularLocation>
</comment>
<evidence type="ECO:0000256" key="14">
    <source>
        <dbReference type="PIRSR" id="PIRSR037090-50"/>
    </source>
</evidence>
<evidence type="ECO:0000256" key="10">
    <source>
        <dbReference type="ARBA" id="ARBA00023180"/>
    </source>
</evidence>
<dbReference type="Gramene" id="PRQ29077">
    <property type="protein sequence ID" value="PRQ29077"/>
    <property type="gene ID" value="RchiOBHm_Chr5g0009951"/>
</dbReference>
<evidence type="ECO:0000256" key="1">
    <source>
        <dbReference type="ARBA" id="ARBA00004141"/>
    </source>
</evidence>
<feature type="signal peptide" evidence="16">
    <location>
        <begin position="1"/>
        <end position="34"/>
    </location>
</feature>
<keyword evidence="14" id="KW-1015">Disulfide bond</keyword>
<dbReference type="InterPro" id="IPR015683">
    <property type="entry name" value="Ionotropic_Glu_rcpt"/>
</dbReference>
<keyword evidence="19" id="KW-1185">Reference proteome</keyword>
<evidence type="ECO:0000256" key="11">
    <source>
        <dbReference type="ARBA" id="ARBA00023286"/>
    </source>
</evidence>
<organism evidence="18 19">
    <name type="scientific">Rosa chinensis</name>
    <name type="common">China rose</name>
    <dbReference type="NCBI Taxonomy" id="74649"/>
    <lineage>
        <taxon>Eukaryota</taxon>
        <taxon>Viridiplantae</taxon>
        <taxon>Streptophyta</taxon>
        <taxon>Embryophyta</taxon>
        <taxon>Tracheophyta</taxon>
        <taxon>Spermatophyta</taxon>
        <taxon>Magnoliopsida</taxon>
        <taxon>eudicotyledons</taxon>
        <taxon>Gunneridae</taxon>
        <taxon>Pentapetalae</taxon>
        <taxon>rosids</taxon>
        <taxon>fabids</taxon>
        <taxon>Rosales</taxon>
        <taxon>Rosaceae</taxon>
        <taxon>Rosoideae</taxon>
        <taxon>Rosoideae incertae sedis</taxon>
        <taxon>Rosa</taxon>
    </lineage>
</organism>
<keyword evidence="5 16" id="KW-0732">Signal</keyword>
<accession>A0A2P6Q4G8</accession>
<evidence type="ECO:0000256" key="15">
    <source>
        <dbReference type="SAM" id="Phobius"/>
    </source>
</evidence>
<evidence type="ECO:0000256" key="4">
    <source>
        <dbReference type="ARBA" id="ARBA00022692"/>
    </source>
</evidence>
<keyword evidence="8 13" id="KW-0472">Membrane</keyword>
<dbReference type="Proteomes" id="UP000238479">
    <property type="component" value="Chromosome 5"/>
</dbReference>
<evidence type="ECO:0000313" key="18">
    <source>
        <dbReference type="EMBL" id="PRQ29077.1"/>
    </source>
</evidence>
<evidence type="ECO:0000256" key="9">
    <source>
        <dbReference type="ARBA" id="ARBA00023170"/>
    </source>
</evidence>
<dbReference type="EMBL" id="PDCK01000043">
    <property type="protein sequence ID" value="PRQ29077.1"/>
    <property type="molecule type" value="Genomic_DNA"/>
</dbReference>
<evidence type="ECO:0000256" key="12">
    <source>
        <dbReference type="ARBA" id="ARBA00023303"/>
    </source>
</evidence>
<name>A0A2P6Q4G8_ROSCH</name>
<dbReference type="STRING" id="74649.A0A2P6Q4G8"/>
<dbReference type="CDD" id="cd13686">
    <property type="entry name" value="GluR_Plant"/>
    <property type="match status" value="1"/>
</dbReference>
<dbReference type="InterPro" id="IPR017103">
    <property type="entry name" value="Iontropic_Glu_rcpt_pln"/>
</dbReference>
<feature type="transmembrane region" description="Helical" evidence="15">
    <location>
        <begin position="570"/>
        <end position="588"/>
    </location>
</feature>
<dbReference type="Pfam" id="PF01094">
    <property type="entry name" value="ANF_receptor"/>
    <property type="match status" value="1"/>
</dbReference>
<keyword evidence="9 13" id="KW-0675">Receptor</keyword>
<dbReference type="CDD" id="cd19990">
    <property type="entry name" value="PBP1_GABAb_receptor_plant"/>
    <property type="match status" value="1"/>
</dbReference>
<proteinExistence type="inferred from homology"/>
<dbReference type="GO" id="GO:0015276">
    <property type="term" value="F:ligand-gated monoatomic ion channel activity"/>
    <property type="evidence" value="ECO:0007669"/>
    <property type="project" value="InterPro"/>
</dbReference>
<comment type="similarity">
    <text evidence="2 13">Belongs to the glutamate-gated ion channel (TC 1.A.10.1) family.</text>
</comment>
<evidence type="ECO:0000313" key="19">
    <source>
        <dbReference type="Proteomes" id="UP000238479"/>
    </source>
</evidence>
<evidence type="ECO:0000256" key="5">
    <source>
        <dbReference type="ARBA" id="ARBA00022729"/>
    </source>
</evidence>
<dbReference type="SMART" id="SM00079">
    <property type="entry name" value="PBPe"/>
    <property type="match status" value="1"/>
</dbReference>
<dbReference type="FunFam" id="1.10.287.70:FF:000172">
    <property type="entry name" value="Glutamate receptor"/>
    <property type="match status" value="1"/>
</dbReference>
<dbReference type="Gene3D" id="3.40.50.2300">
    <property type="match status" value="1"/>
</dbReference>
<reference evidence="18 19" key="1">
    <citation type="journal article" date="2018" name="Nat. Genet.">
        <title>The Rosa genome provides new insights in the design of modern roses.</title>
        <authorList>
            <person name="Bendahmane M."/>
        </authorList>
    </citation>
    <scope>NUCLEOTIDE SEQUENCE [LARGE SCALE GENOMIC DNA]</scope>
    <source>
        <strain evidence="19">cv. Old Blush</strain>
    </source>
</reference>
<dbReference type="InterPro" id="IPR044440">
    <property type="entry name" value="GABAb_receptor_plant_PBP1"/>
</dbReference>
<dbReference type="InterPro" id="IPR001828">
    <property type="entry name" value="ANF_lig-bd_rcpt"/>
</dbReference>
<evidence type="ECO:0000259" key="17">
    <source>
        <dbReference type="SMART" id="SM00079"/>
    </source>
</evidence>
<evidence type="ECO:0000256" key="6">
    <source>
        <dbReference type="ARBA" id="ARBA00022989"/>
    </source>
</evidence>
<dbReference type="AlphaFoldDB" id="A0A2P6Q4G8"/>
<dbReference type="SUPFAM" id="SSF53822">
    <property type="entry name" value="Periplasmic binding protein-like I"/>
    <property type="match status" value="1"/>
</dbReference>
<evidence type="ECO:0000256" key="3">
    <source>
        <dbReference type="ARBA" id="ARBA00022448"/>
    </source>
</evidence>
<feature type="domain" description="Ionotropic glutamate receptor C-terminal" evidence="17">
    <location>
        <begin position="450"/>
        <end position="787"/>
    </location>
</feature>
<keyword evidence="6 15" id="KW-1133">Transmembrane helix</keyword>
<evidence type="ECO:0000256" key="2">
    <source>
        <dbReference type="ARBA" id="ARBA00008685"/>
    </source>
</evidence>
<feature type="transmembrane region" description="Helical" evidence="15">
    <location>
        <begin position="810"/>
        <end position="831"/>
    </location>
</feature>
<keyword evidence="4 15" id="KW-0812">Transmembrane</keyword>
<dbReference type="FunFam" id="3.40.50.2300:FF:000188">
    <property type="entry name" value="Glutamate receptor"/>
    <property type="match status" value="1"/>
</dbReference>
<dbReference type="FunFam" id="3.40.190.10:FF:000054">
    <property type="entry name" value="Glutamate receptor"/>
    <property type="match status" value="1"/>
</dbReference>
<keyword evidence="12 13" id="KW-0407">Ion channel</keyword>
<keyword evidence="11 13" id="KW-1071">Ligand-gated ion channel</keyword>
<evidence type="ECO:0000256" key="16">
    <source>
        <dbReference type="SAM" id="SignalP"/>
    </source>
</evidence>
<dbReference type="Gene3D" id="1.10.287.70">
    <property type="match status" value="1"/>
</dbReference>
<gene>
    <name evidence="18" type="ORF">RchiOBHm_Chr5g0009951</name>
</gene>
<sequence length="921" mass="104258">MSSPSANLYKVKTIWLLSSLLIYLFIILSNGVAAQNDISVTNVGAIIDLNSRIGKEQKVAMEIAAESFNNKSSTHELILHFRNSLGEPFLAASAAEELIKEEKVQVIVGMEYWPEAVQVADHVKNQSQVVPVVSFGAPLITPPIIQHRWPFLIRMTSDGSAQMKCIADIVAAYNWKRVVVIYEDDGYGGYVGLLSLLSEALQDANAKIENHLVLPRLNSSVSEPAKWDEVEELLKLPTFQSRVFIVLQSSLPTVTNLFRVAKKMGLVRRESAWIFTECITSLLNPQGNDDMEGSLGIKTYYNESSSSYVEFQKEFQTKYAEGNNSKPGIYTLRAYDTINVISQAIERMPNNTASTSLQDMISRLLSNYKGLSGDMHFNKGEALLDSPRLRIANVVDGKMNRDLNFWTPNVGFSEGLDTNRVDVVGKVIWPGNLSRTPKGWAMPSVEKPMIIGVPGKTSFSKFVKVEYKDNPDENTYDGFCIQIFYKVLSHLNYPLPYEFQAHNGTYDELVEKVHNKIYDAVIGDITVLADRMDKVEFTQPYMGSGLSMIVPKVTDEEATWMFMKPFTWDMWVVTSSILIYTMLVVWFLERPTNPEFGGPLKDQIGTAIWFTFSSLFFAHREKVYSNLTRVVFIVWLFVVLILTSSYTANLSSMLTVQRLKPNVTDIEMLKRTNATVGLDGDSFVYKYMVEVLEFKEVNLMNISSEYDYTGYFKNKTILAAFLEIPYAEVFLNKYCDGYTDNTPPNRFGGLSFMFQKGSPIARDFTMAILELLENGEIKKLQNEWLSPEEECTKNSTSNRPESLSLDSFSGLYVISGATSTFCFLLSLAIWLRRFQLQETNEGNASPSNENIWNKTVRIVKFFKLRDLEIPNRSPTFASYIVDWTTPRWGDYSPTSNTPEQPPVFTPAEIECTPVEHTETRV</sequence>
<dbReference type="Gene3D" id="3.40.190.10">
    <property type="entry name" value="Periplasmic binding protein-like II"/>
    <property type="match status" value="2"/>
</dbReference>
<dbReference type="InterPro" id="IPR028082">
    <property type="entry name" value="Peripla_BP_I"/>
</dbReference>
<evidence type="ECO:0000256" key="8">
    <source>
        <dbReference type="ARBA" id="ARBA00023136"/>
    </source>
</evidence>
<feature type="chain" id="PRO_5015108651" description="Glutamate receptor" evidence="16">
    <location>
        <begin position="35"/>
        <end position="921"/>
    </location>
</feature>
<dbReference type="PANTHER" id="PTHR18966">
    <property type="entry name" value="IONOTROPIC GLUTAMATE RECEPTOR"/>
    <property type="match status" value="1"/>
</dbReference>
<dbReference type="InterPro" id="IPR019594">
    <property type="entry name" value="Glu/Gly-bd"/>
</dbReference>
<protein>
    <recommendedName>
        <fullName evidence="13">Glutamate receptor</fullName>
    </recommendedName>
</protein>
<feature type="disulfide bond" evidence="14">
    <location>
        <begin position="735"/>
        <end position="791"/>
    </location>
</feature>
<dbReference type="OrthoDB" id="5984008at2759"/>
<dbReference type="SUPFAM" id="SSF53850">
    <property type="entry name" value="Periplasmic binding protein-like II"/>
    <property type="match status" value="1"/>
</dbReference>